<proteinExistence type="inferred from homology"/>
<dbReference type="PROSITE" id="PS00122">
    <property type="entry name" value="CARBOXYLESTERASE_B_1"/>
    <property type="match status" value="1"/>
</dbReference>
<comment type="similarity">
    <text evidence="1 3">Belongs to the type-B carboxylesterase/lipase family.</text>
</comment>
<reference evidence="5 6" key="1">
    <citation type="submission" date="2020-01" db="EMBL/GenBank/DDBJ databases">
        <authorList>
            <person name="Gupta K D."/>
        </authorList>
    </citation>
    <scope>NUCLEOTIDE SEQUENCE [LARGE SCALE GENOMIC DNA]</scope>
</reference>
<keyword evidence="2 3" id="KW-0378">Hydrolase</keyword>
<evidence type="ECO:0000259" key="4">
    <source>
        <dbReference type="Pfam" id="PF00135"/>
    </source>
</evidence>
<evidence type="ECO:0000256" key="3">
    <source>
        <dbReference type="RuleBase" id="RU361235"/>
    </source>
</evidence>
<dbReference type="EC" id="3.1.1.-" evidence="3"/>
<protein>
    <recommendedName>
        <fullName evidence="3">Carboxylic ester hydrolase</fullName>
        <ecNumber evidence="3">3.1.1.-</ecNumber>
    </recommendedName>
</protein>
<dbReference type="InterPro" id="IPR029058">
    <property type="entry name" value="AB_hydrolase_fold"/>
</dbReference>
<dbReference type="Gene3D" id="3.40.50.1820">
    <property type="entry name" value="alpha/beta hydrolase"/>
    <property type="match status" value="1"/>
</dbReference>
<feature type="chain" id="PRO_5035961231" description="Carboxylic ester hydrolase" evidence="3">
    <location>
        <begin position="22"/>
        <end position="563"/>
    </location>
</feature>
<evidence type="ECO:0000313" key="5">
    <source>
        <dbReference type="EMBL" id="CAA7260930.1"/>
    </source>
</evidence>
<dbReference type="InterPro" id="IPR019826">
    <property type="entry name" value="Carboxylesterase_B_AS"/>
</dbReference>
<dbReference type="InterPro" id="IPR019819">
    <property type="entry name" value="Carboxylesterase_B_CS"/>
</dbReference>
<name>A0A8S0VTS6_CYCAE</name>
<organism evidence="5 6">
    <name type="scientific">Cyclocybe aegerita</name>
    <name type="common">Black poplar mushroom</name>
    <name type="synonym">Agrocybe aegerita</name>
    <dbReference type="NCBI Taxonomy" id="1973307"/>
    <lineage>
        <taxon>Eukaryota</taxon>
        <taxon>Fungi</taxon>
        <taxon>Dikarya</taxon>
        <taxon>Basidiomycota</taxon>
        <taxon>Agaricomycotina</taxon>
        <taxon>Agaricomycetes</taxon>
        <taxon>Agaricomycetidae</taxon>
        <taxon>Agaricales</taxon>
        <taxon>Agaricineae</taxon>
        <taxon>Bolbitiaceae</taxon>
        <taxon>Cyclocybe</taxon>
    </lineage>
</organism>
<feature type="domain" description="Carboxylesterase type B" evidence="4">
    <location>
        <begin position="28"/>
        <end position="513"/>
    </location>
</feature>
<dbReference type="SUPFAM" id="SSF53474">
    <property type="entry name" value="alpha/beta-Hydrolases"/>
    <property type="match status" value="1"/>
</dbReference>
<dbReference type="InterPro" id="IPR050309">
    <property type="entry name" value="Type-B_Carboxylest/Lipase"/>
</dbReference>
<dbReference type="Proteomes" id="UP000467700">
    <property type="component" value="Unassembled WGS sequence"/>
</dbReference>
<evidence type="ECO:0000313" key="6">
    <source>
        <dbReference type="Proteomes" id="UP000467700"/>
    </source>
</evidence>
<keyword evidence="6" id="KW-1185">Reference proteome</keyword>
<dbReference type="PROSITE" id="PS00941">
    <property type="entry name" value="CARBOXYLESTERASE_B_2"/>
    <property type="match status" value="1"/>
</dbReference>
<keyword evidence="3" id="KW-0732">Signal</keyword>
<dbReference type="Pfam" id="PF00135">
    <property type="entry name" value="COesterase"/>
    <property type="match status" value="1"/>
</dbReference>
<dbReference type="PANTHER" id="PTHR11559">
    <property type="entry name" value="CARBOXYLESTERASE"/>
    <property type="match status" value="1"/>
</dbReference>
<dbReference type="AlphaFoldDB" id="A0A8S0VTS6"/>
<feature type="signal peptide" evidence="3">
    <location>
        <begin position="1"/>
        <end position="21"/>
    </location>
</feature>
<dbReference type="GO" id="GO:0016787">
    <property type="term" value="F:hydrolase activity"/>
    <property type="evidence" value="ECO:0007669"/>
    <property type="project" value="UniProtKB-KW"/>
</dbReference>
<evidence type="ECO:0000256" key="1">
    <source>
        <dbReference type="ARBA" id="ARBA00005964"/>
    </source>
</evidence>
<comment type="caution">
    <text evidence="5">The sequence shown here is derived from an EMBL/GenBank/DDBJ whole genome shotgun (WGS) entry which is preliminary data.</text>
</comment>
<gene>
    <name evidence="5" type="ORF">AAE3_LOCUS3307</name>
</gene>
<evidence type="ECO:0000256" key="2">
    <source>
        <dbReference type="ARBA" id="ARBA00022801"/>
    </source>
</evidence>
<dbReference type="InterPro" id="IPR002018">
    <property type="entry name" value="CarbesteraseB"/>
</dbReference>
<dbReference type="OrthoDB" id="408631at2759"/>
<accession>A0A8S0VTS6</accession>
<sequence length="563" mass="62275">MFFERFKPLLLSAFLASQILAESTPLSTTLVNLSYGSFEGQESGNLVEFLGLPYAAPPVGKLRFEPPTDPIQEAEFTEGLPIPRAANISEDCLYLNVIKPANIPEGEKLPVLVYIHGSGFILGHTGQARGDTLVRRSIELGVPVILVTTAYRLNAFGFLGGKESSFAIYIPNWPLERFALQWIQKHIAQFGGNPENVKIWGVSAGAISVAMHMLLDDGNENGSFHGGVMEAGSPLVLPDIVNQQRHFDALVAHTNCTDAPDRLECLRDAPYEALVEGVKNSSTIPSYEGLKLTWQPMVDGNLIVRDPQLSVKMGKFSNIPIITGCTEDEGTLFSLIMTNITCENSFLTLEIDDSHSFTTRNNAEFLKSNYFNEISDKDLKALEIAYPDDVTQGSPFNTGTANVFSPQYKRLAAFQGDLAFQATRRFFSTIASKRQPVYGFRYMRRRPDAAPHLGVDHGSDFPEFMALVSDTGLIAADTLIYFTNNGDPNAPQDSISLLRNTKWDTYDTSTENPPVFTFIDPPPSVNITFDTYRADAMKLLNKLSLKEIGRFDLAWTFGARYAM</sequence>
<dbReference type="EMBL" id="CACVBS010000031">
    <property type="protein sequence ID" value="CAA7260930.1"/>
    <property type="molecule type" value="Genomic_DNA"/>
</dbReference>